<gene>
    <name evidence="4" type="ORF">GCM10011289_03340</name>
</gene>
<reference evidence="4" key="2">
    <citation type="submission" date="2020-09" db="EMBL/GenBank/DDBJ databases">
        <authorList>
            <person name="Sun Q."/>
            <person name="Kim S."/>
        </authorList>
    </citation>
    <scope>NUCLEOTIDE SEQUENCE</scope>
    <source>
        <strain evidence="4">KCTC 32182</strain>
    </source>
</reference>
<name>A0A918NYF5_9NEIS</name>
<evidence type="ECO:0000256" key="1">
    <source>
        <dbReference type="ARBA" id="ARBA00022729"/>
    </source>
</evidence>
<keyword evidence="1 2" id="KW-0732">Signal</keyword>
<accession>A0A918NYF5</accession>
<sequence length="246" mass="27225">MPNGSRRRYLAAGCALFLASACAFSARPAAPLRVGIYANYPPFESVAPGGRLTGYDIELVEVWSKSAGMPFRFVNMAWPQVFTALQNGLVDVVVSSVAVSPERLAEFDASVPYYYEQQVLVVPIDSQVTDPRQITPIGILEDSSALRWLVKQGVKTETVKGYDGLPQLRSALDSGKIKAVFGDYHTLHPLAGKRWQLIAKPSFGQDPYAFFVRKGNSALMTKINAGLKDLEQRGELQRLKRKYLLR</sequence>
<evidence type="ECO:0000313" key="5">
    <source>
        <dbReference type="Proteomes" id="UP000645257"/>
    </source>
</evidence>
<evidence type="ECO:0000256" key="2">
    <source>
        <dbReference type="SAM" id="SignalP"/>
    </source>
</evidence>
<keyword evidence="5" id="KW-1185">Reference proteome</keyword>
<dbReference type="AlphaFoldDB" id="A0A918NYF5"/>
<reference evidence="4" key="1">
    <citation type="journal article" date="2014" name="Int. J. Syst. Evol. Microbiol.">
        <title>Complete genome sequence of Corynebacterium casei LMG S-19264T (=DSM 44701T), isolated from a smear-ripened cheese.</title>
        <authorList>
            <consortium name="US DOE Joint Genome Institute (JGI-PGF)"/>
            <person name="Walter F."/>
            <person name="Albersmeier A."/>
            <person name="Kalinowski J."/>
            <person name="Ruckert C."/>
        </authorList>
    </citation>
    <scope>NUCLEOTIDE SEQUENCE</scope>
    <source>
        <strain evidence="4">KCTC 32182</strain>
    </source>
</reference>
<evidence type="ECO:0000259" key="3">
    <source>
        <dbReference type="SMART" id="SM00062"/>
    </source>
</evidence>
<dbReference type="PROSITE" id="PS51257">
    <property type="entry name" value="PROKAR_LIPOPROTEIN"/>
    <property type="match status" value="1"/>
</dbReference>
<dbReference type="Gene3D" id="3.40.190.10">
    <property type="entry name" value="Periplasmic binding protein-like II"/>
    <property type="match status" value="2"/>
</dbReference>
<comment type="caution">
    <text evidence="4">The sequence shown here is derived from an EMBL/GenBank/DDBJ whole genome shotgun (WGS) entry which is preliminary data.</text>
</comment>
<feature type="chain" id="PRO_5037149949" evidence="2">
    <location>
        <begin position="26"/>
        <end position="246"/>
    </location>
</feature>
<dbReference type="Pfam" id="PF00497">
    <property type="entry name" value="SBP_bac_3"/>
    <property type="match status" value="1"/>
</dbReference>
<protein>
    <submittedName>
        <fullName evidence="4">Amino acid ABC transporter substrate-binding protein</fullName>
    </submittedName>
</protein>
<feature type="signal peptide" evidence="2">
    <location>
        <begin position="1"/>
        <end position="25"/>
    </location>
</feature>
<dbReference type="EMBL" id="BMYX01000001">
    <property type="protein sequence ID" value="GGY04231.1"/>
    <property type="molecule type" value="Genomic_DNA"/>
</dbReference>
<dbReference type="SUPFAM" id="SSF53850">
    <property type="entry name" value="Periplasmic binding protein-like II"/>
    <property type="match status" value="1"/>
</dbReference>
<dbReference type="RefSeq" id="WP_189530466.1">
    <property type="nucleotide sequence ID" value="NZ_BMYX01000001.1"/>
</dbReference>
<feature type="domain" description="Solute-binding protein family 3/N-terminal" evidence="3">
    <location>
        <begin position="31"/>
        <end position="246"/>
    </location>
</feature>
<dbReference type="PANTHER" id="PTHR35936:SF17">
    <property type="entry name" value="ARGININE-BINDING EXTRACELLULAR PROTEIN ARTP"/>
    <property type="match status" value="1"/>
</dbReference>
<dbReference type="PANTHER" id="PTHR35936">
    <property type="entry name" value="MEMBRANE-BOUND LYTIC MUREIN TRANSGLYCOSYLASE F"/>
    <property type="match status" value="1"/>
</dbReference>
<dbReference type="CDD" id="cd13530">
    <property type="entry name" value="PBP2_peptides_like"/>
    <property type="match status" value="1"/>
</dbReference>
<organism evidence="4 5">
    <name type="scientific">Paludibacterium paludis</name>
    <dbReference type="NCBI Taxonomy" id="1225769"/>
    <lineage>
        <taxon>Bacteria</taxon>
        <taxon>Pseudomonadati</taxon>
        <taxon>Pseudomonadota</taxon>
        <taxon>Betaproteobacteria</taxon>
        <taxon>Neisseriales</taxon>
        <taxon>Chromobacteriaceae</taxon>
        <taxon>Paludibacterium</taxon>
    </lineage>
</organism>
<dbReference type="InterPro" id="IPR001638">
    <property type="entry name" value="Solute-binding_3/MltF_N"/>
</dbReference>
<proteinExistence type="predicted"/>
<evidence type="ECO:0000313" key="4">
    <source>
        <dbReference type="EMBL" id="GGY04231.1"/>
    </source>
</evidence>
<dbReference type="SMART" id="SM00062">
    <property type="entry name" value="PBPb"/>
    <property type="match status" value="1"/>
</dbReference>
<dbReference type="Proteomes" id="UP000645257">
    <property type="component" value="Unassembled WGS sequence"/>
</dbReference>